<keyword evidence="3" id="KW-1185">Reference proteome</keyword>
<evidence type="ECO:0000313" key="3">
    <source>
        <dbReference type="Proteomes" id="UP000789901"/>
    </source>
</evidence>
<feature type="compositionally biased region" description="Basic and acidic residues" evidence="1">
    <location>
        <begin position="18"/>
        <end position="29"/>
    </location>
</feature>
<protein>
    <submittedName>
        <fullName evidence="2">15954_t:CDS:1</fullName>
    </submittedName>
</protein>
<feature type="non-terminal residue" evidence="2">
    <location>
        <position position="46"/>
    </location>
</feature>
<sequence length="46" mass="5418">MARTRDGKVTNIRKMKKKEIAKSSDKEISEQQTTSNKQFKKTIYKN</sequence>
<accession>A0ABN7X128</accession>
<name>A0ABN7X128_GIGMA</name>
<gene>
    <name evidence="2" type="ORF">GMARGA_LOCUS37603</name>
</gene>
<comment type="caution">
    <text evidence="2">The sequence shown here is derived from an EMBL/GenBank/DDBJ whole genome shotgun (WGS) entry which is preliminary data.</text>
</comment>
<feature type="region of interest" description="Disordered" evidence="1">
    <location>
        <begin position="1"/>
        <end position="46"/>
    </location>
</feature>
<organism evidence="2 3">
    <name type="scientific">Gigaspora margarita</name>
    <dbReference type="NCBI Taxonomy" id="4874"/>
    <lineage>
        <taxon>Eukaryota</taxon>
        <taxon>Fungi</taxon>
        <taxon>Fungi incertae sedis</taxon>
        <taxon>Mucoromycota</taxon>
        <taxon>Glomeromycotina</taxon>
        <taxon>Glomeromycetes</taxon>
        <taxon>Diversisporales</taxon>
        <taxon>Gigasporaceae</taxon>
        <taxon>Gigaspora</taxon>
    </lineage>
</organism>
<proteinExistence type="predicted"/>
<dbReference type="EMBL" id="CAJVQB010079333">
    <property type="protein sequence ID" value="CAG8845378.1"/>
    <property type="molecule type" value="Genomic_DNA"/>
</dbReference>
<dbReference type="Proteomes" id="UP000789901">
    <property type="component" value="Unassembled WGS sequence"/>
</dbReference>
<evidence type="ECO:0000256" key="1">
    <source>
        <dbReference type="SAM" id="MobiDB-lite"/>
    </source>
</evidence>
<evidence type="ECO:0000313" key="2">
    <source>
        <dbReference type="EMBL" id="CAG8845378.1"/>
    </source>
</evidence>
<reference evidence="2 3" key="1">
    <citation type="submission" date="2021-06" db="EMBL/GenBank/DDBJ databases">
        <authorList>
            <person name="Kallberg Y."/>
            <person name="Tangrot J."/>
            <person name="Rosling A."/>
        </authorList>
    </citation>
    <scope>NUCLEOTIDE SEQUENCE [LARGE SCALE GENOMIC DNA]</scope>
    <source>
        <strain evidence="2 3">120-4 pot B 10/14</strain>
    </source>
</reference>